<accession>A0AA35QWX6</accession>
<dbReference type="SUPFAM" id="SSF51658">
    <property type="entry name" value="Xylose isomerase-like"/>
    <property type="match status" value="1"/>
</dbReference>
<dbReference type="SUPFAM" id="SSF53335">
    <property type="entry name" value="S-adenosyl-L-methionine-dependent methyltransferases"/>
    <property type="match status" value="1"/>
</dbReference>
<evidence type="ECO:0000259" key="1">
    <source>
        <dbReference type="Pfam" id="PF01261"/>
    </source>
</evidence>
<feature type="domain" description="Xylose isomerase-like TIM barrel" evidence="1">
    <location>
        <begin position="1"/>
        <end position="173"/>
    </location>
</feature>
<dbReference type="AlphaFoldDB" id="A0AA35QWX6"/>
<evidence type="ECO:0000313" key="2">
    <source>
        <dbReference type="EMBL" id="CAI7995306.1"/>
    </source>
</evidence>
<evidence type="ECO:0000313" key="3">
    <source>
        <dbReference type="Proteomes" id="UP001174909"/>
    </source>
</evidence>
<proteinExistence type="predicted"/>
<dbReference type="EMBL" id="CASHTH010000243">
    <property type="protein sequence ID" value="CAI7995306.1"/>
    <property type="molecule type" value="Genomic_DNA"/>
</dbReference>
<dbReference type="PANTHER" id="PTHR12110:SF41">
    <property type="entry name" value="INOSOSE DEHYDRATASE"/>
    <property type="match status" value="1"/>
</dbReference>
<dbReference type="InterPro" id="IPR050312">
    <property type="entry name" value="IolE/XylAMocC-like"/>
</dbReference>
<reference evidence="2" key="1">
    <citation type="submission" date="2023-03" db="EMBL/GenBank/DDBJ databases">
        <authorList>
            <person name="Steffen K."/>
            <person name="Cardenas P."/>
        </authorList>
    </citation>
    <scope>NUCLEOTIDE SEQUENCE</scope>
</reference>
<gene>
    <name evidence="2" type="ORF">GBAR_LOCUS1672</name>
</gene>
<dbReference type="Pfam" id="PF01261">
    <property type="entry name" value="AP_endonuc_2"/>
    <property type="match status" value="1"/>
</dbReference>
<sequence>MGYEGVEFAGYYDRTAEELRDMCDDLGLKVAGTHTGLNTLLGDELAKTVAFNKGLGNPYLIVPGLSEEHRNSQQAWLDTAKLFNDIAEKIADQGMCTGYHNHTSEFEPMEGKLPWDTFGGNTRDDVVMQIDIGHALRAGADPVSFIERYPGRSKLVHLKEYSSTDDRANVGEDHRQTSKECYRVLKPGGKAIFMENMRYHPMVWLYRKMFLKYSGKLRYFSVRNIETVGAEFEKLEHREFYLSAVSALFWQKCISIPLFYRWSLGILKAIDTSLLKCLPFLKRFCWITAMICHKD</sequence>
<dbReference type="PANTHER" id="PTHR12110">
    <property type="entry name" value="HYDROXYPYRUVATE ISOMERASE"/>
    <property type="match status" value="1"/>
</dbReference>
<dbReference type="Gene3D" id="3.20.20.150">
    <property type="entry name" value="Divalent-metal-dependent TIM barrel enzymes"/>
    <property type="match status" value="1"/>
</dbReference>
<dbReference type="InterPro" id="IPR036237">
    <property type="entry name" value="Xyl_isomerase-like_sf"/>
</dbReference>
<dbReference type="InterPro" id="IPR013022">
    <property type="entry name" value="Xyl_isomerase-like_TIM-brl"/>
</dbReference>
<dbReference type="InterPro" id="IPR029063">
    <property type="entry name" value="SAM-dependent_MTases_sf"/>
</dbReference>
<comment type="caution">
    <text evidence="2">The sequence shown here is derived from an EMBL/GenBank/DDBJ whole genome shotgun (WGS) entry which is preliminary data.</text>
</comment>
<organism evidence="2 3">
    <name type="scientific">Geodia barretti</name>
    <name type="common">Barrett's horny sponge</name>
    <dbReference type="NCBI Taxonomy" id="519541"/>
    <lineage>
        <taxon>Eukaryota</taxon>
        <taxon>Metazoa</taxon>
        <taxon>Porifera</taxon>
        <taxon>Demospongiae</taxon>
        <taxon>Heteroscleromorpha</taxon>
        <taxon>Tetractinellida</taxon>
        <taxon>Astrophorina</taxon>
        <taxon>Geodiidae</taxon>
        <taxon>Geodia</taxon>
    </lineage>
</organism>
<keyword evidence="3" id="KW-1185">Reference proteome</keyword>
<protein>
    <recommendedName>
        <fullName evidence="1">Xylose isomerase-like TIM barrel domain-containing protein</fullName>
    </recommendedName>
</protein>
<dbReference type="Proteomes" id="UP001174909">
    <property type="component" value="Unassembled WGS sequence"/>
</dbReference>
<name>A0AA35QWX6_GEOBA</name>